<dbReference type="OrthoDB" id="2968466at2"/>
<accession>A0A386PSS0</accession>
<dbReference type="InterPro" id="IPR003439">
    <property type="entry name" value="ABC_transporter-like_ATP-bd"/>
</dbReference>
<organism evidence="2 3">
    <name type="scientific">Companilactobacillus zhachilii</name>
    <dbReference type="NCBI Taxonomy" id="2304606"/>
    <lineage>
        <taxon>Bacteria</taxon>
        <taxon>Bacillati</taxon>
        <taxon>Bacillota</taxon>
        <taxon>Bacilli</taxon>
        <taxon>Lactobacillales</taxon>
        <taxon>Lactobacillaceae</taxon>
        <taxon>Companilactobacillus</taxon>
    </lineage>
</organism>
<evidence type="ECO:0000313" key="2">
    <source>
        <dbReference type="EMBL" id="AYE37895.1"/>
    </source>
</evidence>
<keyword evidence="3" id="KW-1185">Reference proteome</keyword>
<name>A0A386PSS0_9LACO</name>
<dbReference type="EMBL" id="CP031933">
    <property type="protein sequence ID" value="AYE37895.1"/>
    <property type="molecule type" value="Genomic_DNA"/>
</dbReference>
<dbReference type="KEGG" id="lzh:D1B17_04320"/>
<feature type="domain" description="ABC transporter" evidence="1">
    <location>
        <begin position="1"/>
        <end position="203"/>
    </location>
</feature>
<dbReference type="GO" id="GO:0016887">
    <property type="term" value="F:ATP hydrolysis activity"/>
    <property type="evidence" value="ECO:0007669"/>
    <property type="project" value="InterPro"/>
</dbReference>
<dbReference type="PANTHER" id="PTHR43038:SF3">
    <property type="entry name" value="ABC TRANSPORTER G FAMILY MEMBER 20 ISOFORM X1"/>
    <property type="match status" value="1"/>
</dbReference>
<evidence type="ECO:0000259" key="1">
    <source>
        <dbReference type="PROSITE" id="PS50893"/>
    </source>
</evidence>
<dbReference type="AlphaFoldDB" id="A0A386PSS0"/>
<dbReference type="InterPro" id="IPR027417">
    <property type="entry name" value="P-loop_NTPase"/>
</dbReference>
<evidence type="ECO:0000313" key="3">
    <source>
        <dbReference type="Proteomes" id="UP000267208"/>
    </source>
</evidence>
<dbReference type="PROSITE" id="PS50893">
    <property type="entry name" value="ABC_TRANSPORTER_2"/>
    <property type="match status" value="1"/>
</dbReference>
<dbReference type="Proteomes" id="UP000267208">
    <property type="component" value="Chromosome"/>
</dbReference>
<dbReference type="RefSeq" id="WP_120142142.1">
    <property type="nucleotide sequence ID" value="NZ_CP031933.2"/>
</dbReference>
<dbReference type="CDD" id="cd00267">
    <property type="entry name" value="ABC_ATPase"/>
    <property type="match status" value="1"/>
</dbReference>
<dbReference type="PANTHER" id="PTHR43038">
    <property type="entry name" value="ATP-BINDING CASSETTE, SUB-FAMILY H, MEMBER 1"/>
    <property type="match status" value="1"/>
</dbReference>
<proteinExistence type="predicted"/>
<reference evidence="3" key="1">
    <citation type="submission" date="2018-08" db="EMBL/GenBank/DDBJ databases">
        <title>Genome of Lactobacillus sp. HBUAS52074.</title>
        <authorList>
            <person name="Guo Z."/>
            <person name="Zhang Z.D."/>
        </authorList>
    </citation>
    <scope>NUCLEOTIDE SEQUENCE [LARGE SCALE GENOMIC DNA]</scope>
    <source>
        <strain evidence="3">HBUAS52074</strain>
    </source>
</reference>
<dbReference type="SUPFAM" id="SSF52540">
    <property type="entry name" value="P-loop containing nucleoside triphosphate hydrolases"/>
    <property type="match status" value="1"/>
</dbReference>
<dbReference type="Gene3D" id="3.40.50.300">
    <property type="entry name" value="P-loop containing nucleotide triphosphate hydrolases"/>
    <property type="match status" value="1"/>
</dbReference>
<gene>
    <name evidence="2" type="ORF">D1B17_04320</name>
</gene>
<sequence length="203" mass="23837">MKIENFSYQYKKCILFENVDFYFEDCQVNFILGAKESGKTTVLDQISSRKRPQSFIGFPDFKKIAYLAQKNDFRVSLTVQEILNFILDLNKTIDLEMPPEITTLLKYSFNDLTFNEQKLVLIYINLMVDKELYLFDEPGTGIDLEYSQMVFGWFRELTELNKTVIIATNKLDNIYDIDNVNYIKNAQGIIADNYLKIKDRMGF</sequence>
<dbReference type="GO" id="GO:0005524">
    <property type="term" value="F:ATP binding"/>
    <property type="evidence" value="ECO:0007669"/>
    <property type="project" value="InterPro"/>
</dbReference>
<protein>
    <recommendedName>
        <fullName evidence="1">ABC transporter domain-containing protein</fullName>
    </recommendedName>
</protein>